<feature type="compositionally biased region" description="Polar residues" evidence="2">
    <location>
        <begin position="1021"/>
        <end position="1030"/>
    </location>
</feature>
<dbReference type="SMART" id="SM00671">
    <property type="entry name" value="SEL1"/>
    <property type="match status" value="7"/>
</dbReference>
<keyword evidence="3" id="KW-1133">Transmembrane helix</keyword>
<keyword evidence="3" id="KW-0812">Transmembrane</keyword>
<evidence type="ECO:0000313" key="6">
    <source>
        <dbReference type="Proteomes" id="UP000018201"/>
    </source>
</evidence>
<evidence type="ECO:0000256" key="4">
    <source>
        <dbReference type="SAM" id="SignalP"/>
    </source>
</evidence>
<dbReference type="InterPro" id="IPR006597">
    <property type="entry name" value="Sel1-like"/>
</dbReference>
<accession>U6H1F2</accession>
<feature type="region of interest" description="Disordered" evidence="2">
    <location>
        <begin position="924"/>
        <end position="1060"/>
    </location>
</feature>
<feature type="chain" id="PRO_5004671924" description="Sel1 repeat-containing protein" evidence="4">
    <location>
        <begin position="38"/>
        <end position="1189"/>
    </location>
</feature>
<dbReference type="VEuPathDB" id="ToxoDB:EPH_0073460"/>
<dbReference type="Pfam" id="PF08238">
    <property type="entry name" value="Sel1"/>
    <property type="match status" value="8"/>
</dbReference>
<dbReference type="AlphaFoldDB" id="U6H1F2"/>
<feature type="transmembrane region" description="Helical" evidence="3">
    <location>
        <begin position="880"/>
        <end position="900"/>
    </location>
</feature>
<protein>
    <recommendedName>
        <fullName evidence="7">Sel1 repeat-containing protein</fullName>
    </recommendedName>
</protein>
<evidence type="ECO:0000256" key="1">
    <source>
        <dbReference type="ARBA" id="ARBA00038101"/>
    </source>
</evidence>
<keyword evidence="4" id="KW-0732">Signal</keyword>
<feature type="compositionally biased region" description="Low complexity" evidence="2">
    <location>
        <begin position="1082"/>
        <end position="1146"/>
    </location>
</feature>
<feature type="compositionally biased region" description="Low complexity" evidence="2">
    <location>
        <begin position="1046"/>
        <end position="1058"/>
    </location>
</feature>
<dbReference type="Gene3D" id="1.25.40.10">
    <property type="entry name" value="Tetratricopeptide repeat domain"/>
    <property type="match status" value="3"/>
</dbReference>
<feature type="region of interest" description="Disordered" evidence="2">
    <location>
        <begin position="1076"/>
        <end position="1189"/>
    </location>
</feature>
<keyword evidence="6" id="KW-1185">Reference proteome</keyword>
<dbReference type="EMBL" id="HG695317">
    <property type="protein sequence ID" value="CDI86421.1"/>
    <property type="molecule type" value="Genomic_DNA"/>
</dbReference>
<dbReference type="SUPFAM" id="SSF81901">
    <property type="entry name" value="HCP-like"/>
    <property type="match status" value="2"/>
</dbReference>
<feature type="compositionally biased region" description="Low complexity" evidence="2">
    <location>
        <begin position="1005"/>
        <end position="1020"/>
    </location>
</feature>
<feature type="compositionally biased region" description="Low complexity" evidence="2">
    <location>
        <begin position="925"/>
        <end position="994"/>
    </location>
</feature>
<dbReference type="OrthoDB" id="27934at2759"/>
<reference evidence="5" key="2">
    <citation type="submission" date="2013-10" db="EMBL/GenBank/DDBJ databases">
        <authorList>
            <person name="Aslett M."/>
        </authorList>
    </citation>
    <scope>NUCLEOTIDE SEQUENCE [LARGE SCALE GENOMIC DNA]</scope>
    <source>
        <strain evidence="5">Houghton</strain>
    </source>
</reference>
<comment type="similarity">
    <text evidence="1">Belongs to the sel-1 family.</text>
</comment>
<dbReference type="PANTHER" id="PTHR11102">
    <property type="entry name" value="SEL-1-LIKE PROTEIN"/>
    <property type="match status" value="1"/>
</dbReference>
<name>U6H1F2_9EIME</name>
<feature type="region of interest" description="Disordered" evidence="2">
    <location>
        <begin position="85"/>
        <end position="150"/>
    </location>
</feature>
<organism evidence="5 6">
    <name type="scientific">Eimeria praecox</name>
    <dbReference type="NCBI Taxonomy" id="51316"/>
    <lineage>
        <taxon>Eukaryota</taxon>
        <taxon>Sar</taxon>
        <taxon>Alveolata</taxon>
        <taxon>Apicomplexa</taxon>
        <taxon>Conoidasida</taxon>
        <taxon>Coccidia</taxon>
        <taxon>Eucoccidiorida</taxon>
        <taxon>Eimeriorina</taxon>
        <taxon>Eimeriidae</taxon>
        <taxon>Eimeria</taxon>
    </lineage>
</organism>
<dbReference type="InterPro" id="IPR011990">
    <property type="entry name" value="TPR-like_helical_dom_sf"/>
</dbReference>
<proteinExistence type="inferred from homology"/>
<evidence type="ECO:0000313" key="5">
    <source>
        <dbReference type="EMBL" id="CDI86421.1"/>
    </source>
</evidence>
<evidence type="ECO:0000256" key="3">
    <source>
        <dbReference type="SAM" id="Phobius"/>
    </source>
</evidence>
<dbReference type="InterPro" id="IPR050767">
    <property type="entry name" value="Sel1_AlgK"/>
</dbReference>
<evidence type="ECO:0000256" key="2">
    <source>
        <dbReference type="SAM" id="MobiDB-lite"/>
    </source>
</evidence>
<feature type="compositionally biased region" description="Polar residues" evidence="2">
    <location>
        <begin position="1151"/>
        <end position="1162"/>
    </location>
</feature>
<sequence>MGGLLTLTGKPQEGALGARCLLLLLLLLLSLPNSILCLQESQDGPGGAVLDAAGNGIAGAPSGAEEQAGAAATATAAFAAGATATPAASGQSENAELNTRSISSSNSSSNKSSSNNRNSSGKNNISGSGNSGNKSTTSNNSSSGNSSSSSDRFAQAALPLGFREPLSLLPQKSEAVFSKLAACADTDPRRVNTKRCQYELSVFYFLGRPPLAARSLKAAMQLLWISARGGSADAQYLLGVLHQNLYLLPKEPPLIAEVDSPLRVVVGSDYELSFFAGDREIPEPWGPLKALRAFERHLRSTGDGDGFGSKLWQKLQSHASWALGRLPWAKEDSEDPQDGSTAAAKTADWASSQGDEAPKTVAQAMELLLSAPDFAFNPPLPLVYLHAAATALHPAAASAVAWKQQFAALDGSVGQQQQACAAAANNYLPVAKATAGLYASGIPQAIEVLRLATGSSPLQGSDIQRLSTDPEQLAMLLHEAEEGNLAVHAALGRKYLFGVDGFPQNFAKARYHLLAASKSWKGESKGLLGYMYALGLGVEQDLNEAYEWFFRGATENEDPIAYNGLGLVYFFGTPLIEASPAMAFEMFNRSATLNSPDGQLNLASLYLTGTGVTKSFVEALKWLTKAVRGGSTGAAYALGTMHLSGLGAVRDCPLAVGLLKLATERAPYFAHALQRVGGLQRGLGWQDAHSAYEQNAFDEAAFNFLLLAEAGHEASQSNLAFLLDAGLTDIFFDGTLRRKRLHAQRFYEMAAAQGALSAQLRLGDFAYYGYGVRRRSSSMKYSRDFVDEKGASFEGWLSQPKFWLEEGVKDFAEAAAFYRKVADSASWGPALAAKARSLEADEHAPTAPVYAGLAAVYLIDLLERVGPAEVLHSLLLEPRVLFLILNLVAMAVLLILRAVLQALRRERGLTDRAFIVAAQRGPGHAAQARQQQQRQPLLQPHQQPHQQQPQQQQQQQPALPQQKQQQPQQQQNSTVQLQKLQQQQPAMQQQTQQEPQPPKGTSGPQLDAQQQEELLKQQGQSNVTESSNKGKQTEALPRLSEAPVQSSSNRGSSSTVSSGLAGAVNASLDSNRFAVNGIGETSSSDGSSSSNSSSSNSTNSSSSNNSNSNSTNSSNSNSNSSSNSSNNSSNSNSNSSNSSSSDSNNGKRQTETSNEGLSSSEPCPQAEEAARGEPNGLWLQRDWAPPPAL</sequence>
<feature type="region of interest" description="Disordered" evidence="2">
    <location>
        <begin position="330"/>
        <end position="356"/>
    </location>
</feature>
<feature type="signal peptide" evidence="4">
    <location>
        <begin position="1"/>
        <end position="37"/>
    </location>
</feature>
<evidence type="ECO:0008006" key="7">
    <source>
        <dbReference type="Google" id="ProtNLM"/>
    </source>
</evidence>
<gene>
    <name evidence="5" type="ORF">EPH_0073460</name>
</gene>
<dbReference type="PANTHER" id="PTHR11102:SF147">
    <property type="entry name" value="SEL1L ADAPTOR SUBUNIT OF ERAD E3 UBIQUITIN LIGASE"/>
    <property type="match status" value="1"/>
</dbReference>
<dbReference type="Proteomes" id="UP000018201">
    <property type="component" value="Unassembled WGS sequence"/>
</dbReference>
<feature type="compositionally biased region" description="Low complexity" evidence="2">
    <location>
        <begin position="98"/>
        <end position="150"/>
    </location>
</feature>
<keyword evidence="3" id="KW-0472">Membrane</keyword>
<reference evidence="5" key="1">
    <citation type="submission" date="2013-10" db="EMBL/GenBank/DDBJ databases">
        <title>Genomic analysis of the causative agents of coccidiosis in chickens.</title>
        <authorList>
            <person name="Reid A.J."/>
            <person name="Blake D."/>
            <person name="Billington K."/>
            <person name="Browne H."/>
            <person name="Dunn M."/>
            <person name="Hung S."/>
            <person name="Kawahara F."/>
            <person name="Miranda-Saavedra D."/>
            <person name="Mourier T."/>
            <person name="Nagra H."/>
            <person name="Otto T.D."/>
            <person name="Rawlings N."/>
            <person name="Sanchez A."/>
            <person name="Sanders M."/>
            <person name="Subramaniam C."/>
            <person name="Tay Y."/>
            <person name="Dear P."/>
            <person name="Doerig C."/>
            <person name="Gruber A."/>
            <person name="Parkinson J."/>
            <person name="Shirley M."/>
            <person name="Wan K.L."/>
            <person name="Berriman M."/>
            <person name="Tomley F."/>
            <person name="Pain A."/>
        </authorList>
    </citation>
    <scope>NUCLEOTIDE SEQUENCE [LARGE SCALE GENOMIC DNA]</scope>
    <source>
        <strain evidence="5">Houghton</strain>
    </source>
</reference>